<feature type="non-terminal residue" evidence="6">
    <location>
        <position position="1"/>
    </location>
</feature>
<dbReference type="CDD" id="cd03255">
    <property type="entry name" value="ABC_MJ0796_LolCDE_FtsE"/>
    <property type="match status" value="1"/>
</dbReference>
<reference evidence="6 7" key="1">
    <citation type="submission" date="2019-03" db="EMBL/GenBank/DDBJ databases">
        <title>Genomic Encyclopedia of Type Strains, Phase IV (KMG-IV): sequencing the most valuable type-strain genomes for metagenomic binning, comparative biology and taxonomic classification.</title>
        <authorList>
            <person name="Goeker M."/>
        </authorList>
    </citation>
    <scope>NUCLEOTIDE SEQUENCE [LARGE SCALE GENOMIC DNA]</scope>
    <source>
        <strain evidence="6 7">DSM 100013</strain>
    </source>
</reference>
<keyword evidence="3" id="KW-0547">Nucleotide-binding</keyword>
<dbReference type="InterPro" id="IPR027417">
    <property type="entry name" value="P-loop_NTPase"/>
</dbReference>
<keyword evidence="7" id="KW-1185">Reference proteome</keyword>
<dbReference type="Gene3D" id="3.40.50.300">
    <property type="entry name" value="P-loop containing nucleotide triphosphate hydrolases"/>
    <property type="match status" value="1"/>
</dbReference>
<dbReference type="PANTHER" id="PTHR42798:SF6">
    <property type="entry name" value="CELL DIVISION ATP-BINDING PROTEIN FTSE"/>
    <property type="match status" value="1"/>
</dbReference>
<comment type="caution">
    <text evidence="6">The sequence shown here is derived from an EMBL/GenBank/DDBJ whole genome shotgun (WGS) entry which is preliminary data.</text>
</comment>
<dbReference type="InterPro" id="IPR017871">
    <property type="entry name" value="ABC_transporter-like_CS"/>
</dbReference>
<organism evidence="6 7">
    <name type="scientific">Serpentinicella alkaliphila</name>
    <dbReference type="NCBI Taxonomy" id="1734049"/>
    <lineage>
        <taxon>Bacteria</taxon>
        <taxon>Bacillati</taxon>
        <taxon>Bacillota</taxon>
        <taxon>Clostridia</taxon>
        <taxon>Peptostreptococcales</taxon>
        <taxon>Natronincolaceae</taxon>
        <taxon>Serpentinicella</taxon>
    </lineage>
</organism>
<accession>A0A4R2T461</accession>
<dbReference type="GO" id="GO:0016887">
    <property type="term" value="F:ATP hydrolysis activity"/>
    <property type="evidence" value="ECO:0007669"/>
    <property type="project" value="InterPro"/>
</dbReference>
<comment type="similarity">
    <text evidence="1">Belongs to the ABC transporter superfamily.</text>
</comment>
<dbReference type="InterPro" id="IPR003593">
    <property type="entry name" value="AAA+_ATPase"/>
</dbReference>
<dbReference type="Proteomes" id="UP000295504">
    <property type="component" value="Unassembled WGS sequence"/>
</dbReference>
<keyword evidence="4 6" id="KW-0067">ATP-binding</keyword>
<dbReference type="SMART" id="SM00382">
    <property type="entry name" value="AAA"/>
    <property type="match status" value="1"/>
</dbReference>
<keyword evidence="2" id="KW-0813">Transport</keyword>
<evidence type="ECO:0000313" key="6">
    <source>
        <dbReference type="EMBL" id="TCP96291.1"/>
    </source>
</evidence>
<evidence type="ECO:0000256" key="2">
    <source>
        <dbReference type="ARBA" id="ARBA00022448"/>
    </source>
</evidence>
<dbReference type="GO" id="GO:0022857">
    <property type="term" value="F:transmembrane transporter activity"/>
    <property type="evidence" value="ECO:0007669"/>
    <property type="project" value="UniProtKB-ARBA"/>
</dbReference>
<dbReference type="FunFam" id="3.40.50.300:FF:000032">
    <property type="entry name" value="Export ABC transporter ATP-binding protein"/>
    <property type="match status" value="1"/>
</dbReference>
<dbReference type="GO" id="GO:0005524">
    <property type="term" value="F:ATP binding"/>
    <property type="evidence" value="ECO:0007669"/>
    <property type="project" value="UniProtKB-KW"/>
</dbReference>
<dbReference type="EMBL" id="SLYC01000052">
    <property type="protein sequence ID" value="TCP96291.1"/>
    <property type="molecule type" value="Genomic_DNA"/>
</dbReference>
<dbReference type="InterPro" id="IPR017911">
    <property type="entry name" value="MacB-like_ATP-bd"/>
</dbReference>
<dbReference type="AlphaFoldDB" id="A0A4R2T461"/>
<feature type="domain" description="ABC transporter" evidence="5">
    <location>
        <begin position="34"/>
        <end position="264"/>
    </location>
</feature>
<dbReference type="PROSITE" id="PS00211">
    <property type="entry name" value="ABC_TRANSPORTER_1"/>
    <property type="match status" value="1"/>
</dbReference>
<dbReference type="InterPro" id="IPR003439">
    <property type="entry name" value="ABC_transporter-like_ATP-bd"/>
</dbReference>
<protein>
    <submittedName>
        <fullName evidence="6">Putative ABC transport system ATP-binding protein</fullName>
    </submittedName>
</protein>
<name>A0A4R2T461_9FIRM</name>
<evidence type="ECO:0000256" key="1">
    <source>
        <dbReference type="ARBA" id="ARBA00005417"/>
    </source>
</evidence>
<evidence type="ECO:0000313" key="7">
    <source>
        <dbReference type="Proteomes" id="UP000295504"/>
    </source>
</evidence>
<proteinExistence type="inferred from homology"/>
<dbReference type="PROSITE" id="PS50893">
    <property type="entry name" value="ABC_TRANSPORTER_2"/>
    <property type="match status" value="1"/>
</dbReference>
<evidence type="ECO:0000256" key="4">
    <source>
        <dbReference type="ARBA" id="ARBA00022840"/>
    </source>
</evidence>
<evidence type="ECO:0000259" key="5">
    <source>
        <dbReference type="PROSITE" id="PS50893"/>
    </source>
</evidence>
<dbReference type="SUPFAM" id="SSF52540">
    <property type="entry name" value="P-loop containing nucleoside triphosphate hydrolases"/>
    <property type="match status" value="1"/>
</dbReference>
<dbReference type="GO" id="GO:0098796">
    <property type="term" value="C:membrane protein complex"/>
    <property type="evidence" value="ECO:0007669"/>
    <property type="project" value="UniProtKB-ARBA"/>
</dbReference>
<dbReference type="PANTHER" id="PTHR42798">
    <property type="entry name" value="LIPOPROTEIN-RELEASING SYSTEM ATP-BINDING PROTEIN LOLD"/>
    <property type="match status" value="1"/>
</dbReference>
<evidence type="ECO:0000256" key="3">
    <source>
        <dbReference type="ARBA" id="ARBA00022741"/>
    </source>
</evidence>
<sequence>LIHSAYKDYIENNLERKMYNDFPYVFIIQGELMIEIKNLFKTYKNGSISVQALDGVDLRIEEGEFVAITGPSGSGKSTFMNILGCLDRATEGLYVLAGEKIEALSDNELADIRNRKIGFVFQSFNLLPRTTALKNVELPMLYAGINKKERKQRSLDALARVGLADRVDHKPNELSGGQKQRVAIARALVNNPSIILADEPTGNLDSKSSQDVMELFKQLNNEGATIIIVTHEAEIAEQTNRIISFRDGKMLEDIKVAEPGKGYAL</sequence>
<dbReference type="Pfam" id="PF00005">
    <property type="entry name" value="ABC_tran"/>
    <property type="match status" value="1"/>
</dbReference>
<gene>
    <name evidence="6" type="ORF">EDD79_10521</name>
</gene>